<evidence type="ECO:0000256" key="6">
    <source>
        <dbReference type="ARBA" id="ARBA00023315"/>
    </source>
</evidence>
<dbReference type="GO" id="GO:0005783">
    <property type="term" value="C:endoplasmic reticulum"/>
    <property type="evidence" value="ECO:0007669"/>
    <property type="project" value="TreeGrafter"/>
</dbReference>
<dbReference type="PANTHER" id="PTHR22883">
    <property type="entry name" value="ZINC FINGER DHHC DOMAIN CONTAINING PROTEIN"/>
    <property type="match status" value="1"/>
</dbReference>
<evidence type="ECO:0000259" key="9">
    <source>
        <dbReference type="Pfam" id="PF01529"/>
    </source>
</evidence>
<dbReference type="EMBL" id="CAJJDP010000030">
    <property type="protein sequence ID" value="CAD8155235.1"/>
    <property type="molecule type" value="Genomic_DNA"/>
</dbReference>
<feature type="transmembrane region" description="Helical" evidence="7">
    <location>
        <begin position="271"/>
        <end position="289"/>
    </location>
</feature>
<dbReference type="InterPro" id="IPR039859">
    <property type="entry name" value="PFA4/ZDH16/20/ERF2-like"/>
</dbReference>
<keyword evidence="6 7" id="KW-0012">Acyltransferase</keyword>
<dbReference type="Pfam" id="PF01529">
    <property type="entry name" value="DHHC"/>
    <property type="match status" value="1"/>
</dbReference>
<keyword evidence="2 7" id="KW-0808">Transferase</keyword>
<protein>
    <recommendedName>
        <fullName evidence="7">Palmitoyltransferase</fullName>
        <ecNumber evidence="7">2.3.1.225</ecNumber>
    </recommendedName>
</protein>
<proteinExistence type="inferred from homology"/>
<reference evidence="10" key="1">
    <citation type="submission" date="2021-01" db="EMBL/GenBank/DDBJ databases">
        <authorList>
            <consortium name="Genoscope - CEA"/>
            <person name="William W."/>
        </authorList>
    </citation>
    <scope>NUCLEOTIDE SEQUENCE</scope>
</reference>
<feature type="transmembrane region" description="Helical" evidence="7">
    <location>
        <begin position="152"/>
        <end position="174"/>
    </location>
</feature>
<evidence type="ECO:0000313" key="10">
    <source>
        <dbReference type="EMBL" id="CAD8155235.1"/>
    </source>
</evidence>
<evidence type="ECO:0000256" key="7">
    <source>
        <dbReference type="RuleBase" id="RU079119"/>
    </source>
</evidence>
<feature type="transmembrane region" description="Helical" evidence="7">
    <location>
        <begin position="238"/>
        <end position="259"/>
    </location>
</feature>
<dbReference type="InterPro" id="IPR001594">
    <property type="entry name" value="Palmitoyltrfase_DHHC"/>
</dbReference>
<feature type="region of interest" description="Disordered" evidence="8">
    <location>
        <begin position="22"/>
        <end position="52"/>
    </location>
</feature>
<dbReference type="OMA" id="TDIPNHP"/>
<dbReference type="GO" id="GO:0019706">
    <property type="term" value="F:protein-cysteine S-palmitoyltransferase activity"/>
    <property type="evidence" value="ECO:0007669"/>
    <property type="project" value="UniProtKB-EC"/>
</dbReference>
<feature type="transmembrane region" description="Helical" evidence="7">
    <location>
        <begin position="119"/>
        <end position="140"/>
    </location>
</feature>
<evidence type="ECO:0000256" key="8">
    <source>
        <dbReference type="SAM" id="MobiDB-lite"/>
    </source>
</evidence>
<evidence type="ECO:0000313" key="11">
    <source>
        <dbReference type="Proteomes" id="UP000683925"/>
    </source>
</evidence>
<evidence type="ECO:0000256" key="5">
    <source>
        <dbReference type="ARBA" id="ARBA00023136"/>
    </source>
</evidence>
<organism evidence="10 11">
    <name type="scientific">Paramecium octaurelia</name>
    <dbReference type="NCBI Taxonomy" id="43137"/>
    <lineage>
        <taxon>Eukaryota</taxon>
        <taxon>Sar</taxon>
        <taxon>Alveolata</taxon>
        <taxon>Ciliophora</taxon>
        <taxon>Intramacronucleata</taxon>
        <taxon>Oligohymenophorea</taxon>
        <taxon>Peniculida</taxon>
        <taxon>Parameciidae</taxon>
        <taxon>Paramecium</taxon>
    </lineage>
</organism>
<feature type="compositionally biased region" description="Basic residues" evidence="8">
    <location>
        <begin position="22"/>
        <end position="50"/>
    </location>
</feature>
<keyword evidence="3 7" id="KW-0812">Transmembrane</keyword>
<keyword evidence="5 7" id="KW-0472">Membrane</keyword>
<dbReference type="GO" id="GO:0005794">
    <property type="term" value="C:Golgi apparatus"/>
    <property type="evidence" value="ECO:0007669"/>
    <property type="project" value="TreeGrafter"/>
</dbReference>
<name>A0A8S1TR59_PAROT</name>
<accession>A0A8S1TR59</accession>
<dbReference type="GO" id="GO:0006612">
    <property type="term" value="P:protein targeting to membrane"/>
    <property type="evidence" value="ECO:0007669"/>
    <property type="project" value="TreeGrafter"/>
</dbReference>
<comment type="domain">
    <text evidence="7">The DHHC domain is required for palmitoyltransferase activity.</text>
</comment>
<comment type="caution">
    <text evidence="10">The sequence shown here is derived from an EMBL/GenBank/DDBJ whole genome shotgun (WGS) entry which is preliminary data.</text>
</comment>
<comment type="subcellular location">
    <subcellularLocation>
        <location evidence="1">Membrane</location>
        <topology evidence="1">Multi-pass membrane protein</topology>
    </subcellularLocation>
</comment>
<comment type="catalytic activity">
    <reaction evidence="7">
        <text>L-cysteinyl-[protein] + hexadecanoyl-CoA = S-hexadecanoyl-L-cysteinyl-[protein] + CoA</text>
        <dbReference type="Rhea" id="RHEA:36683"/>
        <dbReference type="Rhea" id="RHEA-COMP:10131"/>
        <dbReference type="Rhea" id="RHEA-COMP:11032"/>
        <dbReference type="ChEBI" id="CHEBI:29950"/>
        <dbReference type="ChEBI" id="CHEBI:57287"/>
        <dbReference type="ChEBI" id="CHEBI:57379"/>
        <dbReference type="ChEBI" id="CHEBI:74151"/>
        <dbReference type="EC" id="2.3.1.225"/>
    </reaction>
</comment>
<evidence type="ECO:0000256" key="3">
    <source>
        <dbReference type="ARBA" id="ARBA00022692"/>
    </source>
</evidence>
<dbReference type="Proteomes" id="UP000683925">
    <property type="component" value="Unassembled WGS sequence"/>
</dbReference>
<comment type="similarity">
    <text evidence="7">Belongs to the DHHC palmitoyltransferase family.</text>
</comment>
<keyword evidence="4 7" id="KW-1133">Transmembrane helix</keyword>
<keyword evidence="11" id="KW-1185">Reference proteome</keyword>
<dbReference type="PROSITE" id="PS50216">
    <property type="entry name" value="DHHC"/>
    <property type="match status" value="1"/>
</dbReference>
<dbReference type="OrthoDB" id="305513at2759"/>
<dbReference type="GO" id="GO:0016020">
    <property type="term" value="C:membrane"/>
    <property type="evidence" value="ECO:0007669"/>
    <property type="project" value="UniProtKB-SubCell"/>
</dbReference>
<evidence type="ECO:0000256" key="1">
    <source>
        <dbReference type="ARBA" id="ARBA00004141"/>
    </source>
</evidence>
<evidence type="ECO:0000256" key="2">
    <source>
        <dbReference type="ARBA" id="ARBA00022679"/>
    </source>
</evidence>
<feature type="domain" description="Palmitoyltransferase DHHC" evidence="9">
    <location>
        <begin position="194"/>
        <end position="297"/>
    </location>
</feature>
<sequence length="407" mass="48911">MDRENAEHVPININQTENKRHQCCNHNHNHNHQNQHQHQHQHNHQHHHHSSYNPFANVPKEMRVFIWHAILSGDYAMQIFMQLPMMAQGYYFYMMIQQALMTPIYKLNGWLNQIMPDNILKQIFGGFAIYYFLGHGLLLYFNYETYPELDYILYIIYAIFTTYFLVLLCPAGYFKQADFKELLDTKPELFTLSKMNRNICVLCSIPKVVRCQHCLYCQKCVKRWEFHSMQFNICIGLYNYPLLILYLISWTSYLFFILRQFTLSQRTQEKSYFDLFVILINIWQIYYFGQQYLLCLLRISYNITPSELVQWRRYSYLWANDRGMFGNPFDKGFINNWISFFKPLFTSKGDQNWATNKYINVTDIPNHPLGAKAQQLIDQQIRELRMMEKDMIKRQAANEEAEGLLNE</sequence>
<dbReference type="EC" id="2.3.1.225" evidence="7"/>
<gene>
    <name evidence="10" type="ORF">POCTA_138.1.T0300180</name>
</gene>
<evidence type="ECO:0000256" key="4">
    <source>
        <dbReference type="ARBA" id="ARBA00022989"/>
    </source>
</evidence>
<dbReference type="AlphaFoldDB" id="A0A8S1TR59"/>